<dbReference type="InterPro" id="IPR050565">
    <property type="entry name" value="LYPA1-2/EST-like"/>
</dbReference>
<comment type="similarity">
    <text evidence="1">Belongs to the AB hydrolase superfamily. AB hydrolase 2 family.</text>
</comment>
<keyword evidence="2" id="KW-0378">Hydrolase</keyword>
<feature type="domain" description="Phospholipase/carboxylesterase/thioesterase" evidence="4">
    <location>
        <begin position="356"/>
        <end position="490"/>
    </location>
</feature>
<dbReference type="InterPro" id="IPR003140">
    <property type="entry name" value="PLipase/COase/thioEstase"/>
</dbReference>
<feature type="compositionally biased region" description="Acidic residues" evidence="3">
    <location>
        <begin position="210"/>
        <end position="226"/>
    </location>
</feature>
<protein>
    <recommendedName>
        <fullName evidence="4">Phospholipase/carboxylesterase/thioesterase domain-containing protein</fullName>
    </recommendedName>
</protein>
<evidence type="ECO:0000256" key="1">
    <source>
        <dbReference type="ARBA" id="ARBA00006499"/>
    </source>
</evidence>
<proteinExistence type="inferred from homology"/>
<dbReference type="EMBL" id="HBGE01100900">
    <property type="protein sequence ID" value="CAD9183332.1"/>
    <property type="molecule type" value="Transcribed_RNA"/>
</dbReference>
<dbReference type="GO" id="GO:0016787">
    <property type="term" value="F:hydrolase activity"/>
    <property type="evidence" value="ECO:0007669"/>
    <property type="project" value="UniProtKB-KW"/>
</dbReference>
<evidence type="ECO:0000259" key="4">
    <source>
        <dbReference type="Pfam" id="PF02230"/>
    </source>
</evidence>
<organism evidence="5">
    <name type="scientific">Alexandrium catenella</name>
    <name type="common">Red tide dinoflagellate</name>
    <name type="synonym">Gonyaulax catenella</name>
    <dbReference type="NCBI Taxonomy" id="2925"/>
    <lineage>
        <taxon>Eukaryota</taxon>
        <taxon>Sar</taxon>
        <taxon>Alveolata</taxon>
        <taxon>Dinophyceae</taxon>
        <taxon>Gonyaulacales</taxon>
        <taxon>Pyrocystaceae</taxon>
        <taxon>Alexandrium</taxon>
    </lineage>
</organism>
<feature type="region of interest" description="Disordered" evidence="3">
    <location>
        <begin position="208"/>
        <end position="228"/>
    </location>
</feature>
<reference evidence="5" key="1">
    <citation type="submission" date="2021-01" db="EMBL/GenBank/DDBJ databases">
        <authorList>
            <person name="Corre E."/>
            <person name="Pelletier E."/>
            <person name="Niang G."/>
            <person name="Scheremetjew M."/>
            <person name="Finn R."/>
            <person name="Kale V."/>
            <person name="Holt S."/>
            <person name="Cochrane G."/>
            <person name="Meng A."/>
            <person name="Brown T."/>
            <person name="Cohen L."/>
        </authorList>
    </citation>
    <scope>NUCLEOTIDE SEQUENCE</scope>
    <source>
        <strain evidence="5">OF101</strain>
    </source>
</reference>
<evidence type="ECO:0000256" key="2">
    <source>
        <dbReference type="ARBA" id="ARBA00022801"/>
    </source>
</evidence>
<evidence type="ECO:0000313" key="5">
    <source>
        <dbReference type="EMBL" id="CAD9183332.1"/>
    </source>
</evidence>
<dbReference type="Gene3D" id="3.40.50.1820">
    <property type="entry name" value="alpha/beta hydrolase"/>
    <property type="match status" value="1"/>
</dbReference>
<name>A0A7S1WRS4_ALECA</name>
<dbReference type="InterPro" id="IPR029058">
    <property type="entry name" value="AB_hydrolase_fold"/>
</dbReference>
<dbReference type="SUPFAM" id="SSF53474">
    <property type="entry name" value="alpha/beta-Hydrolases"/>
    <property type="match status" value="1"/>
</dbReference>
<evidence type="ECO:0000256" key="3">
    <source>
        <dbReference type="SAM" id="MobiDB-lite"/>
    </source>
</evidence>
<dbReference type="PANTHER" id="PTHR10655">
    <property type="entry name" value="LYSOPHOSPHOLIPASE-RELATED"/>
    <property type="match status" value="1"/>
</dbReference>
<sequence>MMCGAVHQFGLVGKPDYDSKWERLRQILERLPTGSGAAVVFAEPDSVHEAQAIVESYRMWSAGEGARSRRVFRQFQKLRVASPCANCSCPALPATACPPLPSAVPMRVDVVMSSVAEVPPGDLGYRYVINYDTPTSGRQYLERVRLIAGSSDTSAPGVIYTFFEGGQLSSRGCREIASLVQRARRSAALYPELGGVAKAAEFESALQQIDDTEEEEEDSTEQENDGTDSAAACDCMHCTGRSLGSTTYHMGIANSLAVSSPQVEVVRVPMRALENLDMVAPLIAPRLQDHFCTMVCLHNLNCHTPWDGQEHLFALPPGMGSIRVVMVLANDASWHDYPDVGSFSGGVAWVDILDGASMDKTDQLISRLVEHEVGLLGQHSERVFLMGMSQGGAQSMLRFLRSRQRLGGWFGAVCHAPTAPHMPLAADPLLVEDRPLVNLDQPMRFLSGEVDSVFPAPLVLRDAERLRTVGGFTDVTVKVQEGLRHEGLTKDVEAEERGESVKRGPPQELLYLQQQWPSMLAHLATPESPASQ</sequence>
<accession>A0A7S1WRS4</accession>
<dbReference type="AlphaFoldDB" id="A0A7S1WRS4"/>
<dbReference type="PANTHER" id="PTHR10655:SF17">
    <property type="entry name" value="LYSOPHOSPHOLIPASE-LIKE PROTEIN 1"/>
    <property type="match status" value="1"/>
</dbReference>
<dbReference type="Pfam" id="PF02230">
    <property type="entry name" value="Abhydrolase_2"/>
    <property type="match status" value="1"/>
</dbReference>
<gene>
    <name evidence="5" type="ORF">ACAT0790_LOCUS60104</name>
</gene>